<proteinExistence type="predicted"/>
<dbReference type="Proteomes" id="UP000828048">
    <property type="component" value="Chromosome 7"/>
</dbReference>
<comment type="caution">
    <text evidence="1">The sequence shown here is derived from an EMBL/GenBank/DDBJ whole genome shotgun (WGS) entry which is preliminary data.</text>
</comment>
<sequence length="269" mass="29886">MDPPKPSNLSSLHTPRDSQTPQNPRSPPPKPRDFLTHLESYLAKRDGVDKLLKISRYATKIILASSVLPSTQPLHPRLKAFDSSVGLSRKAFRLGKFVQDLNALRNHPGFDSKLELALSIVAYGGEGVYYFAEQFVWLMKSGLIDGTQLRSLQMISAWAELIGYFGSVALKLRELRRIDEEEACLRSSLEIGKLRGEGCGGFEEVEKKIDKLRVKRFMKRLSVVQDLADGLMALGDVRDGKGRFTGPLLMSSAGLLSAVISTHKNWVSC</sequence>
<name>A0ACB7Y7C3_9ERIC</name>
<gene>
    <name evidence="1" type="ORF">Vadar_014182</name>
</gene>
<protein>
    <submittedName>
        <fullName evidence="1">Uncharacterized protein</fullName>
    </submittedName>
</protein>
<evidence type="ECO:0000313" key="2">
    <source>
        <dbReference type="Proteomes" id="UP000828048"/>
    </source>
</evidence>
<dbReference type="EMBL" id="CM037157">
    <property type="protein sequence ID" value="KAH7849177.1"/>
    <property type="molecule type" value="Genomic_DNA"/>
</dbReference>
<organism evidence="1 2">
    <name type="scientific">Vaccinium darrowii</name>
    <dbReference type="NCBI Taxonomy" id="229202"/>
    <lineage>
        <taxon>Eukaryota</taxon>
        <taxon>Viridiplantae</taxon>
        <taxon>Streptophyta</taxon>
        <taxon>Embryophyta</taxon>
        <taxon>Tracheophyta</taxon>
        <taxon>Spermatophyta</taxon>
        <taxon>Magnoliopsida</taxon>
        <taxon>eudicotyledons</taxon>
        <taxon>Gunneridae</taxon>
        <taxon>Pentapetalae</taxon>
        <taxon>asterids</taxon>
        <taxon>Ericales</taxon>
        <taxon>Ericaceae</taxon>
        <taxon>Vaccinioideae</taxon>
        <taxon>Vaccinieae</taxon>
        <taxon>Vaccinium</taxon>
    </lineage>
</organism>
<evidence type="ECO:0000313" key="1">
    <source>
        <dbReference type="EMBL" id="KAH7849177.1"/>
    </source>
</evidence>
<accession>A0ACB7Y7C3</accession>
<keyword evidence="2" id="KW-1185">Reference proteome</keyword>
<reference evidence="1 2" key="1">
    <citation type="journal article" date="2021" name="Hortic Res">
        <title>High-quality reference genome and annotation aids understanding of berry development for evergreen blueberry (Vaccinium darrowii).</title>
        <authorList>
            <person name="Yu J."/>
            <person name="Hulse-Kemp A.M."/>
            <person name="Babiker E."/>
            <person name="Staton M."/>
        </authorList>
    </citation>
    <scope>NUCLEOTIDE SEQUENCE [LARGE SCALE GENOMIC DNA]</scope>
    <source>
        <strain evidence="2">cv. NJ 8807/NJ 8810</strain>
        <tissue evidence="1">Young leaf</tissue>
    </source>
</reference>